<reference evidence="3 4" key="1">
    <citation type="submission" date="2014-04" db="EMBL/GenBank/DDBJ databases">
        <title>Genome assembly of Hyalangium minutum DSM 14724.</title>
        <authorList>
            <person name="Sharma G."/>
            <person name="Subramanian S."/>
        </authorList>
    </citation>
    <scope>NUCLEOTIDE SEQUENCE [LARGE SCALE GENOMIC DNA]</scope>
    <source>
        <strain evidence="3 4">DSM 14724</strain>
    </source>
</reference>
<keyword evidence="4" id="KW-1185">Reference proteome</keyword>
<dbReference type="Proteomes" id="UP000028725">
    <property type="component" value="Unassembled WGS sequence"/>
</dbReference>
<evidence type="ECO:0000256" key="1">
    <source>
        <dbReference type="SAM" id="MobiDB-lite"/>
    </source>
</evidence>
<name>A0A085WU21_9BACT</name>
<dbReference type="InterPro" id="IPR017737">
    <property type="entry name" value="TssE1-like"/>
</dbReference>
<accession>A0A085WU21</accession>
<dbReference type="EMBL" id="JMCB01000002">
    <property type="protein sequence ID" value="KFE71184.1"/>
    <property type="molecule type" value="Genomic_DNA"/>
</dbReference>
<proteinExistence type="predicted"/>
<organism evidence="3 4">
    <name type="scientific">Hyalangium minutum</name>
    <dbReference type="NCBI Taxonomy" id="394096"/>
    <lineage>
        <taxon>Bacteria</taxon>
        <taxon>Pseudomonadati</taxon>
        <taxon>Myxococcota</taxon>
        <taxon>Myxococcia</taxon>
        <taxon>Myxococcales</taxon>
        <taxon>Cystobacterineae</taxon>
        <taxon>Archangiaceae</taxon>
        <taxon>Hyalangium</taxon>
    </lineage>
</organism>
<dbReference type="RefSeq" id="WP_044182826.1">
    <property type="nucleotide sequence ID" value="NZ_JMCB01000002.1"/>
</dbReference>
<dbReference type="Gene3D" id="3.10.450.40">
    <property type="match status" value="1"/>
</dbReference>
<comment type="caution">
    <text evidence="3">The sequence shown here is derived from an EMBL/GenBank/DDBJ whole genome shotgun (WGS) entry which is preliminary data.</text>
</comment>
<dbReference type="InterPro" id="IPR007048">
    <property type="entry name" value="IraD/Gp25-like"/>
</dbReference>
<feature type="region of interest" description="Disordered" evidence="1">
    <location>
        <begin position="1"/>
        <end position="23"/>
    </location>
</feature>
<dbReference type="OrthoDB" id="119583at2"/>
<evidence type="ECO:0000313" key="3">
    <source>
        <dbReference type="EMBL" id="KFE71184.1"/>
    </source>
</evidence>
<evidence type="ECO:0000313" key="4">
    <source>
        <dbReference type="Proteomes" id="UP000028725"/>
    </source>
</evidence>
<dbReference type="AlphaFoldDB" id="A0A085WU21"/>
<dbReference type="SUPFAM" id="SSF160719">
    <property type="entry name" value="gpW/gp25-like"/>
    <property type="match status" value="1"/>
</dbReference>
<dbReference type="NCBIfam" id="TIGR03357">
    <property type="entry name" value="VI_zyme"/>
    <property type="match status" value="1"/>
</dbReference>
<feature type="domain" description="IraD/Gp25-like" evidence="2">
    <location>
        <begin position="25"/>
        <end position="109"/>
    </location>
</feature>
<gene>
    <name evidence="3" type="ORF">DB31_3314</name>
</gene>
<dbReference type="STRING" id="394096.DB31_3314"/>
<evidence type="ECO:0000259" key="2">
    <source>
        <dbReference type="Pfam" id="PF04965"/>
    </source>
</evidence>
<dbReference type="Pfam" id="PF04965">
    <property type="entry name" value="GPW_gp25"/>
    <property type="match status" value="1"/>
</dbReference>
<sequence>MATRGLFSRIKSGDVHTSRRGDPVEEVTQHLRVLFNTRKGESVAAPGFGIMDFNDIIHTFPSAIERMQMSLRQAIQEYEPRLKNVAVLHVPDELDPTSLKFEVSAQLVHRGSRRPIRFYTRLGRNSQIDLW</sequence>
<protein>
    <recommendedName>
        <fullName evidence="2">IraD/Gp25-like domain-containing protein</fullName>
    </recommendedName>
</protein>
<feature type="compositionally biased region" description="Basic and acidic residues" evidence="1">
    <location>
        <begin position="11"/>
        <end position="23"/>
    </location>
</feature>